<evidence type="ECO:0000256" key="5">
    <source>
        <dbReference type="ARBA" id="ARBA00023049"/>
    </source>
</evidence>
<gene>
    <name evidence="8" type="ORF">ABH992_002947</name>
</gene>
<evidence type="ECO:0000313" key="9">
    <source>
        <dbReference type="Proteomes" id="UP001565474"/>
    </source>
</evidence>
<feature type="compositionally biased region" description="Basic and acidic residues" evidence="6">
    <location>
        <begin position="1"/>
        <end position="17"/>
    </location>
</feature>
<proteinExistence type="predicted"/>
<dbReference type="Gene3D" id="3.40.140.10">
    <property type="entry name" value="Cytidine Deaminase, domain 2"/>
    <property type="match status" value="1"/>
</dbReference>
<organism evidence="8 9">
    <name type="scientific">Bradyrhizobium yuanmingense</name>
    <dbReference type="NCBI Taxonomy" id="108015"/>
    <lineage>
        <taxon>Bacteria</taxon>
        <taxon>Pseudomonadati</taxon>
        <taxon>Pseudomonadota</taxon>
        <taxon>Alphaproteobacteria</taxon>
        <taxon>Hyphomicrobiales</taxon>
        <taxon>Nitrobacteraceae</taxon>
        <taxon>Bradyrhizobium</taxon>
    </lineage>
</organism>
<keyword evidence="1" id="KW-0645">Protease</keyword>
<dbReference type="SUPFAM" id="SSF47781">
    <property type="entry name" value="RuvA domain 2-like"/>
    <property type="match status" value="1"/>
</dbReference>
<keyword evidence="4" id="KW-0862">Zinc</keyword>
<dbReference type="RefSeq" id="WP_036041874.1">
    <property type="nucleotide sequence ID" value="NZ_JBGBYD010000002.1"/>
</dbReference>
<evidence type="ECO:0000256" key="3">
    <source>
        <dbReference type="ARBA" id="ARBA00022801"/>
    </source>
</evidence>
<dbReference type="Pfam" id="PF04002">
    <property type="entry name" value="RadC"/>
    <property type="match status" value="1"/>
</dbReference>
<keyword evidence="2" id="KW-0479">Metal-binding</keyword>
<feature type="region of interest" description="Disordered" evidence="6">
    <location>
        <begin position="1"/>
        <end position="22"/>
    </location>
</feature>
<dbReference type="InterPro" id="IPR001405">
    <property type="entry name" value="UPF0758"/>
</dbReference>
<dbReference type="Proteomes" id="UP001565474">
    <property type="component" value="Unassembled WGS sequence"/>
</dbReference>
<feature type="domain" description="MPN" evidence="7">
    <location>
        <begin position="115"/>
        <end position="203"/>
    </location>
</feature>
<evidence type="ECO:0000313" key="8">
    <source>
        <dbReference type="EMBL" id="MEY9470548.1"/>
    </source>
</evidence>
<evidence type="ECO:0000256" key="4">
    <source>
        <dbReference type="ARBA" id="ARBA00022833"/>
    </source>
</evidence>
<dbReference type="InterPro" id="IPR010994">
    <property type="entry name" value="RuvA_2-like"/>
</dbReference>
<dbReference type="PROSITE" id="PS50249">
    <property type="entry name" value="MPN"/>
    <property type="match status" value="1"/>
</dbReference>
<evidence type="ECO:0000256" key="1">
    <source>
        <dbReference type="ARBA" id="ARBA00022670"/>
    </source>
</evidence>
<dbReference type="InterPro" id="IPR037518">
    <property type="entry name" value="MPN"/>
</dbReference>
<evidence type="ECO:0000256" key="2">
    <source>
        <dbReference type="ARBA" id="ARBA00022723"/>
    </source>
</evidence>
<dbReference type="InterPro" id="IPR046778">
    <property type="entry name" value="UPF0758_N"/>
</dbReference>
<evidence type="ECO:0000259" key="7">
    <source>
        <dbReference type="PROSITE" id="PS50249"/>
    </source>
</evidence>
<dbReference type="PANTHER" id="PTHR30471:SF3">
    <property type="entry name" value="UPF0758 PROTEIN YEES-RELATED"/>
    <property type="match status" value="1"/>
</dbReference>
<sequence length="203" mass="22987">MPAKPDHDKSRPDDTPHYHGHRERLRERFYSAGADALSDYELLEMALFAALPRRDTKPLAKTLIKTFGSFAEVVHAPVARLREVEGVGESAINQLKLIAAAVHRVAKGEVNSRNALSSWNEVIAYCRTSMAFADKEQFRLLFLDKRNQLIADEMQQTGTVDHTPVYPREVIKRALELSATALILVHNHPTTHPMITLDHVQYR</sequence>
<dbReference type="Gene3D" id="1.10.150.20">
    <property type="entry name" value="5' to 3' exonuclease, C-terminal subdomain"/>
    <property type="match status" value="1"/>
</dbReference>
<dbReference type="PANTHER" id="PTHR30471">
    <property type="entry name" value="DNA REPAIR PROTEIN RADC"/>
    <property type="match status" value="1"/>
</dbReference>
<evidence type="ECO:0000256" key="6">
    <source>
        <dbReference type="SAM" id="MobiDB-lite"/>
    </source>
</evidence>
<keyword evidence="5" id="KW-0482">Metalloprotease</keyword>
<dbReference type="NCBIfam" id="TIGR00608">
    <property type="entry name" value="radc"/>
    <property type="match status" value="1"/>
</dbReference>
<keyword evidence="3" id="KW-0378">Hydrolase</keyword>
<keyword evidence="9" id="KW-1185">Reference proteome</keyword>
<accession>A0ABV4GF39</accession>
<dbReference type="EMBL" id="JBGBZN010000002">
    <property type="protein sequence ID" value="MEY9470548.1"/>
    <property type="molecule type" value="Genomic_DNA"/>
</dbReference>
<reference evidence="8 9" key="1">
    <citation type="submission" date="2024-07" db="EMBL/GenBank/DDBJ databases">
        <title>Genomic Encyclopedia of Type Strains, Phase V (KMG-V): Genome sequencing to study the core and pangenomes of soil and plant-associated prokaryotes.</title>
        <authorList>
            <person name="Whitman W."/>
        </authorList>
    </citation>
    <scope>NUCLEOTIDE SEQUENCE [LARGE SCALE GENOMIC DNA]</scope>
    <source>
        <strain evidence="8 9">USDA 222</strain>
    </source>
</reference>
<dbReference type="Pfam" id="PF20582">
    <property type="entry name" value="UPF0758_N"/>
    <property type="match status" value="1"/>
</dbReference>
<comment type="caution">
    <text evidence="8">The sequence shown here is derived from an EMBL/GenBank/DDBJ whole genome shotgun (WGS) entry which is preliminary data.</text>
</comment>
<protein>
    <submittedName>
        <fullName evidence="8">DNA repair protein RadC</fullName>
    </submittedName>
</protein>
<name>A0ABV4GF39_9BRAD</name>
<dbReference type="InterPro" id="IPR025657">
    <property type="entry name" value="RadC_JAB"/>
</dbReference>